<dbReference type="RefSeq" id="WP_120606430.1">
    <property type="nucleotide sequence ID" value="NZ_RAWE01000172.1"/>
</dbReference>
<evidence type="ECO:0000256" key="1">
    <source>
        <dbReference type="ARBA" id="ARBA00000085"/>
    </source>
</evidence>
<keyword evidence="5" id="KW-0418">Kinase</keyword>
<keyword evidence="4" id="KW-0808">Transferase</keyword>
<evidence type="ECO:0000256" key="2">
    <source>
        <dbReference type="ARBA" id="ARBA00012438"/>
    </source>
</evidence>
<feature type="domain" description="Response regulatory" evidence="9">
    <location>
        <begin position="429"/>
        <end position="542"/>
    </location>
</feature>
<dbReference type="SMART" id="SM00448">
    <property type="entry name" value="REC"/>
    <property type="match status" value="2"/>
</dbReference>
<feature type="coiled-coil region" evidence="7">
    <location>
        <begin position="129"/>
        <end position="163"/>
    </location>
</feature>
<keyword evidence="3 6" id="KW-0597">Phosphoprotein</keyword>
<name>A0A3A8JRI4_9BACT</name>
<evidence type="ECO:0000256" key="3">
    <source>
        <dbReference type="ARBA" id="ARBA00022553"/>
    </source>
</evidence>
<feature type="modified residue" description="4-aspartylphosphate" evidence="6">
    <location>
        <position position="478"/>
    </location>
</feature>
<accession>A0A3A8JRI4</accession>
<comment type="caution">
    <text evidence="10">The sequence shown here is derived from an EMBL/GenBank/DDBJ whole genome shotgun (WGS) entry which is preliminary data.</text>
</comment>
<dbReference type="InterPro" id="IPR001789">
    <property type="entry name" value="Sig_transdc_resp-reg_receiver"/>
</dbReference>
<keyword evidence="11" id="KW-1185">Reference proteome</keyword>
<proteinExistence type="predicted"/>
<sequence>MMQEDDRASGIFESLSRELALACDAQGTVVWRDERAARILGVKPGQTLKSLASHGSENKVEKLLVQARDEAVDGWELILHQHGHKPMTFAFRARPHDGGIAMVGSLVPEDYGAALTQVSTTLGELSALHRETERQQHELKLRAEELTRLNRELEESNRGVRSLHAALDEKAESLQRASEIKSRVVANVSHEFRTPLHSILGLSKVLLNPLNGSLAPEQEKQVQFIRGSAEALFELVNDLLDLSKVESGKTTLRHSRFVVSDFMSALRGMTRPLLAPDSKVTLDFEEPPEPLELETDEAKLSQVVRNLVSNAVKFTESGSVTVSAAPGPRDTVVFTVKDTGIGIAPENHERVFEEFIQVDSHLQRRVKGTGLGLPLARKLTEVLGGMLTVRSTLGEGATFIITLPRVHPEVSEMTGLTQRSESLDPSRAPVLVLEDDRQTLFLYEKYLARSGFQVLPVRTVEDARRVMQRVRPAAMVLDVMLEGETSWSFLAEMKNGEQTRDIPILVVTVTDREQKARALGADEFWLKPVDEVRLQKKLASLARTGPVERLLIIDDDDVHRYLLKQLLKDTPFQLMEASNGREGVRLARENAPHLIFLDFVLPDITAFDVLDELKADPRTRDIPIILHTSHQLQESERARLSRETSAILAKHTLSREVAITRIRDALSKAGLGNRDLREVNPRG</sequence>
<evidence type="ECO:0000259" key="8">
    <source>
        <dbReference type="PROSITE" id="PS50109"/>
    </source>
</evidence>
<dbReference type="SUPFAM" id="SSF52172">
    <property type="entry name" value="CheY-like"/>
    <property type="match status" value="2"/>
</dbReference>
<keyword evidence="7" id="KW-0175">Coiled coil</keyword>
<dbReference type="Proteomes" id="UP000268313">
    <property type="component" value="Unassembled WGS sequence"/>
</dbReference>
<dbReference type="InterPro" id="IPR003594">
    <property type="entry name" value="HATPase_dom"/>
</dbReference>
<dbReference type="EC" id="2.7.13.3" evidence="2"/>
<dbReference type="SMART" id="SM00388">
    <property type="entry name" value="HisKA"/>
    <property type="match status" value="1"/>
</dbReference>
<dbReference type="EMBL" id="RAWE01000172">
    <property type="protein sequence ID" value="RKG97556.1"/>
    <property type="molecule type" value="Genomic_DNA"/>
</dbReference>
<organism evidence="10 11">
    <name type="scientific">Corallococcus carmarthensis</name>
    <dbReference type="NCBI Taxonomy" id="2316728"/>
    <lineage>
        <taxon>Bacteria</taxon>
        <taxon>Pseudomonadati</taxon>
        <taxon>Myxococcota</taxon>
        <taxon>Myxococcia</taxon>
        <taxon>Myxococcales</taxon>
        <taxon>Cystobacterineae</taxon>
        <taxon>Myxococcaceae</taxon>
        <taxon>Corallococcus</taxon>
    </lineage>
</organism>
<protein>
    <recommendedName>
        <fullName evidence="2">histidine kinase</fullName>
        <ecNumber evidence="2">2.7.13.3</ecNumber>
    </recommendedName>
</protein>
<dbReference type="InterPro" id="IPR004358">
    <property type="entry name" value="Sig_transdc_His_kin-like_C"/>
</dbReference>
<feature type="modified residue" description="4-aspartylphosphate" evidence="6">
    <location>
        <position position="598"/>
    </location>
</feature>
<dbReference type="CDD" id="cd16922">
    <property type="entry name" value="HATPase_EvgS-ArcB-TorS-like"/>
    <property type="match status" value="1"/>
</dbReference>
<evidence type="ECO:0000256" key="5">
    <source>
        <dbReference type="ARBA" id="ARBA00022777"/>
    </source>
</evidence>
<evidence type="ECO:0000256" key="4">
    <source>
        <dbReference type="ARBA" id="ARBA00022679"/>
    </source>
</evidence>
<dbReference type="SUPFAM" id="SSF55874">
    <property type="entry name" value="ATPase domain of HSP90 chaperone/DNA topoisomerase II/histidine kinase"/>
    <property type="match status" value="1"/>
</dbReference>
<dbReference type="GO" id="GO:0000155">
    <property type="term" value="F:phosphorelay sensor kinase activity"/>
    <property type="evidence" value="ECO:0007669"/>
    <property type="project" value="InterPro"/>
</dbReference>
<dbReference type="InterPro" id="IPR036890">
    <property type="entry name" value="HATPase_C_sf"/>
</dbReference>
<dbReference type="PROSITE" id="PS50109">
    <property type="entry name" value="HIS_KIN"/>
    <property type="match status" value="1"/>
</dbReference>
<dbReference type="Pfam" id="PF02518">
    <property type="entry name" value="HATPase_c"/>
    <property type="match status" value="1"/>
</dbReference>
<dbReference type="AlphaFoldDB" id="A0A3A8JRI4"/>
<gene>
    <name evidence="10" type="ORF">D7X32_32380</name>
</gene>
<dbReference type="CDD" id="cd00082">
    <property type="entry name" value="HisKA"/>
    <property type="match status" value="1"/>
</dbReference>
<evidence type="ECO:0000256" key="7">
    <source>
        <dbReference type="SAM" id="Coils"/>
    </source>
</evidence>
<dbReference type="InterPro" id="IPR005467">
    <property type="entry name" value="His_kinase_dom"/>
</dbReference>
<dbReference type="PRINTS" id="PR00344">
    <property type="entry name" value="BCTRLSENSOR"/>
</dbReference>
<evidence type="ECO:0000313" key="11">
    <source>
        <dbReference type="Proteomes" id="UP000268313"/>
    </source>
</evidence>
<evidence type="ECO:0000256" key="6">
    <source>
        <dbReference type="PROSITE-ProRule" id="PRU00169"/>
    </source>
</evidence>
<dbReference type="InterPro" id="IPR003661">
    <property type="entry name" value="HisK_dim/P_dom"/>
</dbReference>
<reference evidence="11" key="1">
    <citation type="submission" date="2018-09" db="EMBL/GenBank/DDBJ databases">
        <authorList>
            <person name="Livingstone P.G."/>
            <person name="Whitworth D.E."/>
        </authorList>
    </citation>
    <scope>NUCLEOTIDE SEQUENCE [LARGE SCALE GENOMIC DNA]</scope>
    <source>
        <strain evidence="11">CA043D</strain>
    </source>
</reference>
<evidence type="ECO:0000259" key="9">
    <source>
        <dbReference type="PROSITE" id="PS50110"/>
    </source>
</evidence>
<dbReference type="PANTHER" id="PTHR43547:SF2">
    <property type="entry name" value="HYBRID SIGNAL TRANSDUCTION HISTIDINE KINASE C"/>
    <property type="match status" value="1"/>
</dbReference>
<dbReference type="Gene3D" id="3.30.565.10">
    <property type="entry name" value="Histidine kinase-like ATPase, C-terminal domain"/>
    <property type="match status" value="1"/>
</dbReference>
<dbReference type="OrthoDB" id="9801651at2"/>
<dbReference type="SUPFAM" id="SSF47384">
    <property type="entry name" value="Homodimeric domain of signal transducing histidine kinase"/>
    <property type="match status" value="1"/>
</dbReference>
<feature type="domain" description="Response regulatory" evidence="9">
    <location>
        <begin position="549"/>
        <end position="670"/>
    </location>
</feature>
<dbReference type="PANTHER" id="PTHR43547">
    <property type="entry name" value="TWO-COMPONENT HISTIDINE KINASE"/>
    <property type="match status" value="1"/>
</dbReference>
<dbReference type="InterPro" id="IPR036097">
    <property type="entry name" value="HisK_dim/P_sf"/>
</dbReference>
<dbReference type="SMART" id="SM00387">
    <property type="entry name" value="HATPase_c"/>
    <property type="match status" value="1"/>
</dbReference>
<dbReference type="CDD" id="cd00156">
    <property type="entry name" value="REC"/>
    <property type="match status" value="2"/>
</dbReference>
<dbReference type="Pfam" id="PF00072">
    <property type="entry name" value="Response_reg"/>
    <property type="match status" value="2"/>
</dbReference>
<dbReference type="PROSITE" id="PS50110">
    <property type="entry name" value="RESPONSE_REGULATORY"/>
    <property type="match status" value="2"/>
</dbReference>
<dbReference type="FunFam" id="3.30.565.10:FF:000006">
    <property type="entry name" value="Sensor histidine kinase WalK"/>
    <property type="match status" value="1"/>
</dbReference>
<dbReference type="InterPro" id="IPR011006">
    <property type="entry name" value="CheY-like_superfamily"/>
</dbReference>
<comment type="catalytic activity">
    <reaction evidence="1">
        <text>ATP + protein L-histidine = ADP + protein N-phospho-L-histidine.</text>
        <dbReference type="EC" id="2.7.13.3"/>
    </reaction>
</comment>
<feature type="domain" description="Histidine kinase" evidence="8">
    <location>
        <begin position="187"/>
        <end position="407"/>
    </location>
</feature>
<evidence type="ECO:0000313" key="10">
    <source>
        <dbReference type="EMBL" id="RKG97556.1"/>
    </source>
</evidence>
<dbReference type="Gene3D" id="3.40.50.2300">
    <property type="match status" value="2"/>
</dbReference>
<dbReference type="Pfam" id="PF00512">
    <property type="entry name" value="HisKA"/>
    <property type="match status" value="1"/>
</dbReference>
<dbReference type="Gene3D" id="1.10.287.130">
    <property type="match status" value="1"/>
</dbReference>